<evidence type="ECO:0000313" key="2">
    <source>
        <dbReference type="EMBL" id="GLP97323.1"/>
    </source>
</evidence>
<dbReference type="Proteomes" id="UP001161422">
    <property type="component" value="Unassembled WGS sequence"/>
</dbReference>
<organism evidence="2 3">
    <name type="scientific">Paraferrimonas sedimenticola</name>
    <dbReference type="NCBI Taxonomy" id="375674"/>
    <lineage>
        <taxon>Bacteria</taxon>
        <taxon>Pseudomonadati</taxon>
        <taxon>Pseudomonadota</taxon>
        <taxon>Gammaproteobacteria</taxon>
        <taxon>Alteromonadales</taxon>
        <taxon>Ferrimonadaceae</taxon>
        <taxon>Paraferrimonas</taxon>
    </lineage>
</organism>
<reference evidence="2" key="2">
    <citation type="submission" date="2023-01" db="EMBL/GenBank/DDBJ databases">
        <title>Draft genome sequence of Paraferrimonas sedimenticola strain NBRC 101628.</title>
        <authorList>
            <person name="Sun Q."/>
            <person name="Mori K."/>
        </authorList>
    </citation>
    <scope>NUCLEOTIDE SEQUENCE</scope>
    <source>
        <strain evidence="2">NBRC 101628</strain>
    </source>
</reference>
<feature type="transmembrane region" description="Helical" evidence="1">
    <location>
        <begin position="34"/>
        <end position="50"/>
    </location>
</feature>
<dbReference type="RefSeq" id="WP_169902818.1">
    <property type="nucleotide sequence ID" value="NZ_BSNC01000006.1"/>
</dbReference>
<keyword evidence="1" id="KW-1133">Transmembrane helix</keyword>
<proteinExistence type="predicted"/>
<comment type="caution">
    <text evidence="2">The sequence shown here is derived from an EMBL/GenBank/DDBJ whole genome shotgun (WGS) entry which is preliminary data.</text>
</comment>
<evidence type="ECO:0000256" key="1">
    <source>
        <dbReference type="SAM" id="Phobius"/>
    </source>
</evidence>
<evidence type="ECO:0000313" key="3">
    <source>
        <dbReference type="Proteomes" id="UP001161422"/>
    </source>
</evidence>
<protein>
    <submittedName>
        <fullName evidence="2">Uncharacterized protein</fullName>
    </submittedName>
</protein>
<keyword evidence="1" id="KW-0812">Transmembrane</keyword>
<keyword evidence="3" id="KW-1185">Reference proteome</keyword>
<sequence length="54" mass="5896">MKKLIGLMVAGLPNIAFAHEGHGGLGLFHHAYDILPLLVGVVIIAGVWYWKRDS</sequence>
<reference evidence="2" key="1">
    <citation type="journal article" date="2014" name="Int. J. Syst. Evol. Microbiol.">
        <title>Complete genome sequence of Corynebacterium casei LMG S-19264T (=DSM 44701T), isolated from a smear-ripened cheese.</title>
        <authorList>
            <consortium name="US DOE Joint Genome Institute (JGI-PGF)"/>
            <person name="Walter F."/>
            <person name="Albersmeier A."/>
            <person name="Kalinowski J."/>
            <person name="Ruckert C."/>
        </authorList>
    </citation>
    <scope>NUCLEOTIDE SEQUENCE</scope>
    <source>
        <strain evidence="2">NBRC 101628</strain>
    </source>
</reference>
<accession>A0AA37RY19</accession>
<dbReference type="EMBL" id="BSNC01000006">
    <property type="protein sequence ID" value="GLP97323.1"/>
    <property type="molecule type" value="Genomic_DNA"/>
</dbReference>
<gene>
    <name evidence="2" type="ORF">GCM10007895_26300</name>
</gene>
<name>A0AA37RY19_9GAMM</name>
<dbReference type="AlphaFoldDB" id="A0AA37RY19"/>
<keyword evidence="1" id="KW-0472">Membrane</keyword>